<evidence type="ECO:0000256" key="1">
    <source>
        <dbReference type="SAM" id="MobiDB-lite"/>
    </source>
</evidence>
<reference evidence="3" key="1">
    <citation type="submission" date="2021-04" db="EMBL/GenBank/DDBJ databases">
        <title>Dactylosporangium aurantiacum NRRL B-8018 full assembly.</title>
        <authorList>
            <person name="Hartkoorn R.C."/>
            <person name="Beaudoing E."/>
            <person name="Hot D."/>
        </authorList>
    </citation>
    <scope>NUCLEOTIDE SEQUENCE</scope>
    <source>
        <strain evidence="3">NRRL B-8018</strain>
    </source>
</reference>
<evidence type="ECO:0000313" key="3">
    <source>
        <dbReference type="EMBL" id="UWZ57942.1"/>
    </source>
</evidence>
<dbReference type="Proteomes" id="UP001058003">
    <property type="component" value="Chromosome"/>
</dbReference>
<feature type="region of interest" description="Disordered" evidence="1">
    <location>
        <begin position="75"/>
        <end position="176"/>
    </location>
</feature>
<dbReference type="KEGG" id="daur:Daura_18275"/>
<dbReference type="EMBL" id="CP073767">
    <property type="protein sequence ID" value="UWZ57942.1"/>
    <property type="molecule type" value="Genomic_DNA"/>
</dbReference>
<feature type="compositionally biased region" description="Gly residues" evidence="1">
    <location>
        <begin position="94"/>
        <end position="104"/>
    </location>
</feature>
<accession>A0A9Q9MQV4</accession>
<gene>
    <name evidence="3" type="ORF">Daura_18275</name>
</gene>
<evidence type="ECO:0000313" key="4">
    <source>
        <dbReference type="Proteomes" id="UP001058003"/>
    </source>
</evidence>
<keyword evidence="2" id="KW-0472">Membrane</keyword>
<dbReference type="RefSeq" id="WP_260710379.1">
    <property type="nucleotide sequence ID" value="NZ_CP073767.1"/>
</dbReference>
<name>A0A9Q9MQV4_9ACTN</name>
<protein>
    <submittedName>
        <fullName evidence="3">Uncharacterized protein</fullName>
    </submittedName>
</protein>
<feature type="compositionally biased region" description="Low complexity" evidence="1">
    <location>
        <begin position="105"/>
        <end position="129"/>
    </location>
</feature>
<feature type="transmembrane region" description="Helical" evidence="2">
    <location>
        <begin position="38"/>
        <end position="61"/>
    </location>
</feature>
<feature type="compositionally biased region" description="Pro residues" evidence="1">
    <location>
        <begin position="162"/>
        <end position="172"/>
    </location>
</feature>
<organism evidence="3 4">
    <name type="scientific">Dactylosporangium aurantiacum</name>
    <dbReference type="NCBI Taxonomy" id="35754"/>
    <lineage>
        <taxon>Bacteria</taxon>
        <taxon>Bacillati</taxon>
        <taxon>Actinomycetota</taxon>
        <taxon>Actinomycetes</taxon>
        <taxon>Micromonosporales</taxon>
        <taxon>Micromonosporaceae</taxon>
        <taxon>Dactylosporangium</taxon>
    </lineage>
</organism>
<proteinExistence type="predicted"/>
<sequence length="185" mass="17589">MSVKAPAADQTVEITAAGDVSAPVFVDTTGRRGRRVRFLFHMSGAAAVAYAVLVMIAALFVTGPLDLLSLPAPGQSASGAVPAGQRTPVPVLPGGTGKRAGGGPSVRSSPAPGAASPSVRPSGTVTAAPSPGPATPAPSAAPSAGPSPGLSAGPTATGTPDPTAPPSDPPTSVPGVTVLVIVGPA</sequence>
<feature type="compositionally biased region" description="Low complexity" evidence="1">
    <location>
        <begin position="137"/>
        <end position="161"/>
    </location>
</feature>
<keyword evidence="2" id="KW-1133">Transmembrane helix</keyword>
<dbReference type="AlphaFoldDB" id="A0A9Q9MQV4"/>
<evidence type="ECO:0000256" key="2">
    <source>
        <dbReference type="SAM" id="Phobius"/>
    </source>
</evidence>
<keyword evidence="2" id="KW-0812">Transmembrane</keyword>
<keyword evidence="4" id="KW-1185">Reference proteome</keyword>